<sequence length="214" mass="23560">MSWFENRYGSTTIWQGDSAVAVTSRLGDRPAIRALPEQDGLAIITLETTPDRLTYRDWEKFKSFVEHKDFATALEDHAARGLPETGFVESYTRHVKSLVSVGSGSGQDRAFGLQTEIVALANPYTDDLSDGMPVQVFYLGEPRVDAQVEVFEKQGETVNVFFTRTDEAGRAIIPVKPGHSYLLDAVVLRDTGADDPSEGAVWESLWAGLSFATP</sequence>
<evidence type="ECO:0000313" key="2">
    <source>
        <dbReference type="Proteomes" id="UP000606730"/>
    </source>
</evidence>
<dbReference type="Pfam" id="PF10670">
    <property type="entry name" value="DUF4198"/>
    <property type="match status" value="1"/>
</dbReference>
<evidence type="ECO:0008006" key="3">
    <source>
        <dbReference type="Google" id="ProtNLM"/>
    </source>
</evidence>
<proteinExistence type="predicted"/>
<keyword evidence="2" id="KW-1185">Reference proteome</keyword>
<dbReference type="InterPro" id="IPR019613">
    <property type="entry name" value="DUF4198"/>
</dbReference>
<organism evidence="1 2">
    <name type="scientific">Actibacterium pelagium</name>
    <dbReference type="NCBI Taxonomy" id="2029103"/>
    <lineage>
        <taxon>Bacteria</taxon>
        <taxon>Pseudomonadati</taxon>
        <taxon>Pseudomonadota</taxon>
        <taxon>Alphaproteobacteria</taxon>
        <taxon>Rhodobacterales</taxon>
        <taxon>Roseobacteraceae</taxon>
        <taxon>Actibacterium</taxon>
    </lineage>
</organism>
<comment type="caution">
    <text evidence="1">The sequence shown here is derived from an EMBL/GenBank/DDBJ whole genome shotgun (WGS) entry which is preliminary data.</text>
</comment>
<dbReference type="EMBL" id="BMKN01000002">
    <property type="protein sequence ID" value="GGE52422.1"/>
    <property type="molecule type" value="Genomic_DNA"/>
</dbReference>
<dbReference type="Proteomes" id="UP000606730">
    <property type="component" value="Unassembled WGS sequence"/>
</dbReference>
<evidence type="ECO:0000313" key="1">
    <source>
        <dbReference type="EMBL" id="GGE52422.1"/>
    </source>
</evidence>
<dbReference type="AlphaFoldDB" id="A0A917AI60"/>
<reference evidence="1" key="1">
    <citation type="journal article" date="2014" name="Int. J. Syst. Evol. Microbiol.">
        <title>Complete genome sequence of Corynebacterium casei LMG S-19264T (=DSM 44701T), isolated from a smear-ripened cheese.</title>
        <authorList>
            <consortium name="US DOE Joint Genome Institute (JGI-PGF)"/>
            <person name="Walter F."/>
            <person name="Albersmeier A."/>
            <person name="Kalinowski J."/>
            <person name="Ruckert C."/>
        </authorList>
    </citation>
    <scope>NUCLEOTIDE SEQUENCE</scope>
    <source>
        <strain evidence="1">CGMCC 1.16012</strain>
    </source>
</reference>
<gene>
    <name evidence="1" type="ORF">GCM10011517_20260</name>
</gene>
<reference evidence="1" key="2">
    <citation type="submission" date="2020-09" db="EMBL/GenBank/DDBJ databases">
        <authorList>
            <person name="Sun Q."/>
            <person name="Zhou Y."/>
        </authorList>
    </citation>
    <scope>NUCLEOTIDE SEQUENCE</scope>
    <source>
        <strain evidence="1">CGMCC 1.16012</strain>
    </source>
</reference>
<protein>
    <recommendedName>
        <fullName evidence="3">DUF4198 domain-containing protein</fullName>
    </recommendedName>
</protein>
<accession>A0A917AI60</accession>
<name>A0A917AI60_9RHOB</name>